<keyword evidence="3" id="KW-1003">Cell membrane</keyword>
<dbReference type="PROSITE" id="PS00211">
    <property type="entry name" value="ABC_TRANSPORTER_1"/>
    <property type="match status" value="1"/>
</dbReference>
<dbReference type="GO" id="GO:0140359">
    <property type="term" value="F:ABC-type transporter activity"/>
    <property type="evidence" value="ECO:0007669"/>
    <property type="project" value="InterPro"/>
</dbReference>
<dbReference type="PANTHER" id="PTHR24221">
    <property type="entry name" value="ATP-BINDING CASSETTE SUB-FAMILY B"/>
    <property type="match status" value="1"/>
</dbReference>
<dbReference type="SUPFAM" id="SSF52540">
    <property type="entry name" value="P-loop containing nucleoside triphosphate hydrolases"/>
    <property type="match status" value="1"/>
</dbReference>
<dbReference type="PROSITE" id="PS50929">
    <property type="entry name" value="ABC_TM1F"/>
    <property type="match status" value="1"/>
</dbReference>
<dbReference type="EMBL" id="AQPH01000054">
    <property type="protein sequence ID" value="EPY01062.1"/>
    <property type="molecule type" value="Genomic_DNA"/>
</dbReference>
<protein>
    <submittedName>
        <fullName evidence="12">ABC transporter</fullName>
    </submittedName>
</protein>
<dbReference type="Pfam" id="PF00664">
    <property type="entry name" value="ABC_membrane"/>
    <property type="match status" value="1"/>
</dbReference>
<dbReference type="InterPro" id="IPR017871">
    <property type="entry name" value="ABC_transporter-like_CS"/>
</dbReference>
<evidence type="ECO:0000313" key="13">
    <source>
        <dbReference type="Proteomes" id="UP000015350"/>
    </source>
</evidence>
<keyword evidence="6" id="KW-0067">ATP-binding</keyword>
<dbReference type="SMART" id="SM00382">
    <property type="entry name" value="AAA"/>
    <property type="match status" value="1"/>
</dbReference>
<dbReference type="InterPro" id="IPR027417">
    <property type="entry name" value="P-loop_NTPase"/>
</dbReference>
<feature type="transmembrane region" description="Helical" evidence="9">
    <location>
        <begin position="250"/>
        <end position="271"/>
    </location>
</feature>
<dbReference type="GO" id="GO:0005886">
    <property type="term" value="C:plasma membrane"/>
    <property type="evidence" value="ECO:0007669"/>
    <property type="project" value="UniProtKB-SubCell"/>
</dbReference>
<evidence type="ECO:0000313" key="12">
    <source>
        <dbReference type="EMBL" id="EPY01062.1"/>
    </source>
</evidence>
<dbReference type="FunFam" id="3.40.50.300:FF:000221">
    <property type="entry name" value="Multidrug ABC transporter ATP-binding protein"/>
    <property type="match status" value="1"/>
</dbReference>
<evidence type="ECO:0000256" key="7">
    <source>
        <dbReference type="ARBA" id="ARBA00022989"/>
    </source>
</evidence>
<name>S9S597_MAGFU</name>
<keyword evidence="4 9" id="KW-0812">Transmembrane</keyword>
<dbReference type="InterPro" id="IPR039421">
    <property type="entry name" value="Type_1_exporter"/>
</dbReference>
<dbReference type="PROSITE" id="PS50893">
    <property type="entry name" value="ABC_TRANSPORTER_2"/>
    <property type="match status" value="1"/>
</dbReference>
<evidence type="ECO:0000256" key="6">
    <source>
        <dbReference type="ARBA" id="ARBA00022840"/>
    </source>
</evidence>
<dbReference type="Gene3D" id="3.40.50.300">
    <property type="entry name" value="P-loop containing nucleotide triphosphate hydrolases"/>
    <property type="match status" value="1"/>
</dbReference>
<dbReference type="STRING" id="1316936.K678_12856"/>
<dbReference type="AlphaFoldDB" id="S9S597"/>
<feature type="transmembrane region" description="Helical" evidence="9">
    <location>
        <begin position="165"/>
        <end position="186"/>
    </location>
</feature>
<reference evidence="12 13" key="1">
    <citation type="submission" date="2013-04" db="EMBL/GenBank/DDBJ databases">
        <authorList>
            <person name="Kuznetsov B."/>
            <person name="Ivanovsky R."/>
        </authorList>
    </citation>
    <scope>NUCLEOTIDE SEQUENCE [LARGE SCALE GENOMIC DNA]</scope>
    <source>
        <strain evidence="12 13">MGU-K5</strain>
    </source>
</reference>
<organism evidence="12 13">
    <name type="scientific">Magnetospirillum fulvum MGU-K5</name>
    <dbReference type="NCBI Taxonomy" id="1316936"/>
    <lineage>
        <taxon>Bacteria</taxon>
        <taxon>Pseudomonadati</taxon>
        <taxon>Pseudomonadota</taxon>
        <taxon>Alphaproteobacteria</taxon>
        <taxon>Rhodospirillales</taxon>
        <taxon>Rhodospirillaceae</taxon>
        <taxon>Magnetospirillum</taxon>
    </lineage>
</organism>
<dbReference type="InterPro" id="IPR003593">
    <property type="entry name" value="AAA+_ATPase"/>
</dbReference>
<dbReference type="GO" id="GO:0016887">
    <property type="term" value="F:ATP hydrolysis activity"/>
    <property type="evidence" value="ECO:0007669"/>
    <property type="project" value="InterPro"/>
</dbReference>
<keyword evidence="2" id="KW-0813">Transport</keyword>
<keyword evidence="7 9" id="KW-1133">Transmembrane helix</keyword>
<comment type="caution">
    <text evidence="12">The sequence shown here is derived from an EMBL/GenBank/DDBJ whole genome shotgun (WGS) entry which is preliminary data.</text>
</comment>
<feature type="transmembrane region" description="Helical" evidence="9">
    <location>
        <begin position="26"/>
        <end position="47"/>
    </location>
</feature>
<dbReference type="InterPro" id="IPR036640">
    <property type="entry name" value="ABC1_TM_sf"/>
</dbReference>
<gene>
    <name evidence="12" type="ORF">K678_12856</name>
</gene>
<evidence type="ECO:0000256" key="3">
    <source>
        <dbReference type="ARBA" id="ARBA00022475"/>
    </source>
</evidence>
<evidence type="ECO:0000259" key="10">
    <source>
        <dbReference type="PROSITE" id="PS50893"/>
    </source>
</evidence>
<dbReference type="InterPro" id="IPR003439">
    <property type="entry name" value="ABC_transporter-like_ATP-bd"/>
</dbReference>
<evidence type="ECO:0000256" key="1">
    <source>
        <dbReference type="ARBA" id="ARBA00004651"/>
    </source>
</evidence>
<dbReference type="eggNOG" id="COG1132">
    <property type="taxonomic scope" value="Bacteria"/>
</dbReference>
<dbReference type="InterPro" id="IPR011527">
    <property type="entry name" value="ABC1_TM_dom"/>
</dbReference>
<dbReference type="Gene3D" id="1.20.1560.10">
    <property type="entry name" value="ABC transporter type 1, transmembrane domain"/>
    <property type="match status" value="1"/>
</dbReference>
<evidence type="ECO:0000256" key="9">
    <source>
        <dbReference type="SAM" id="Phobius"/>
    </source>
</evidence>
<keyword evidence="5" id="KW-0547">Nucleotide-binding</keyword>
<dbReference type="RefSeq" id="WP_021132877.1">
    <property type="nucleotide sequence ID" value="NZ_AQPH01000054.1"/>
</dbReference>
<dbReference type="SUPFAM" id="SSF90123">
    <property type="entry name" value="ABC transporter transmembrane region"/>
    <property type="match status" value="1"/>
</dbReference>
<evidence type="ECO:0000256" key="4">
    <source>
        <dbReference type="ARBA" id="ARBA00022692"/>
    </source>
</evidence>
<proteinExistence type="predicted"/>
<dbReference type="PATRIC" id="fig|1316936.3.peg.2565"/>
<dbReference type="Proteomes" id="UP000015350">
    <property type="component" value="Unassembled WGS sequence"/>
</dbReference>
<feature type="transmembrane region" description="Helical" evidence="9">
    <location>
        <begin position="59"/>
        <end position="80"/>
    </location>
</feature>
<accession>S9S597</accession>
<dbReference type="Pfam" id="PF00005">
    <property type="entry name" value="ABC_tran"/>
    <property type="match status" value="1"/>
</dbReference>
<keyword evidence="8 9" id="KW-0472">Membrane</keyword>
<dbReference type="GO" id="GO:0005524">
    <property type="term" value="F:ATP binding"/>
    <property type="evidence" value="ECO:0007669"/>
    <property type="project" value="UniProtKB-KW"/>
</dbReference>
<dbReference type="PANTHER" id="PTHR24221:SF654">
    <property type="entry name" value="ATP-BINDING CASSETTE SUB-FAMILY B MEMBER 6"/>
    <property type="match status" value="1"/>
</dbReference>
<evidence type="ECO:0000259" key="11">
    <source>
        <dbReference type="PROSITE" id="PS50929"/>
    </source>
</evidence>
<dbReference type="GO" id="GO:0034040">
    <property type="term" value="F:ATPase-coupled lipid transmembrane transporter activity"/>
    <property type="evidence" value="ECO:0007669"/>
    <property type="project" value="TreeGrafter"/>
</dbReference>
<comment type="subcellular location">
    <subcellularLocation>
        <location evidence="1">Cell membrane</location>
        <topology evidence="1">Multi-pass membrane protein</topology>
    </subcellularLocation>
</comment>
<sequence length="572" mass="62510">MPPFLESMTRVVAASGRPTGRLWRGLVVRVLERICAIAPFFLGYLWLEDTLSGGSPNGSIALLALCLAACLAGQLLCSYLGQLNCFLGAYDLMIGYRERVIDHIGRLPLGVSQGQRAGHLAGLVTEDVKRVEDIFTHISAELVTAAAVPLLYLAVLAWVDWRLSLGLVVTLPLAVIGLNAASGFFLERGRHKQELLLDTSGLIVEFVTGICTLRLFNQAGPWLDRLDRRFAEIRHASLGVEAWGGGSIQLYRFCLELGLVTLLLTAAWLAASGDLRPLTWLLFGLVAGKLLEPLLDASAFLTELRSMTLGERRVRALLDEPLLRDGTQSLSVADDVAFDGVSFRYQDEWVLRDLSFHAAKGTMTAIVGPSGAGKSTVLHLLARFFDPQSGAVRYSGLDCRDLESDQLYRHLGIVFQTVQLFDGTILDNVRIGRPGASDEEVAAACHAAYCDGFLSRLPGGLHTRIGENGQCLSGGERQRLSIARALLKDAPILLLDEATASVDPEAQYEIQQALSRLARNRTVIVVAHRLHTIRHADQILVLDQGRLVERGRHEALLAQGGLYAELWQDQGR</sequence>
<feature type="domain" description="ABC transporter" evidence="10">
    <location>
        <begin position="336"/>
        <end position="569"/>
    </location>
</feature>
<feature type="domain" description="ABC transmembrane type-1" evidence="11">
    <location>
        <begin position="25"/>
        <end position="306"/>
    </location>
</feature>
<evidence type="ECO:0000256" key="8">
    <source>
        <dbReference type="ARBA" id="ARBA00023136"/>
    </source>
</evidence>
<evidence type="ECO:0000256" key="2">
    <source>
        <dbReference type="ARBA" id="ARBA00022448"/>
    </source>
</evidence>
<feature type="transmembrane region" description="Helical" evidence="9">
    <location>
        <begin position="138"/>
        <end position="159"/>
    </location>
</feature>
<evidence type="ECO:0000256" key="5">
    <source>
        <dbReference type="ARBA" id="ARBA00022741"/>
    </source>
</evidence>